<gene>
    <name evidence="4" type="ORF">GCM10009682_56300</name>
</gene>
<dbReference type="Proteomes" id="UP001500218">
    <property type="component" value="Unassembled WGS sequence"/>
</dbReference>
<comment type="caution">
    <text evidence="4">The sequence shown here is derived from an EMBL/GenBank/DDBJ whole genome shotgun (WGS) entry which is preliminary data.</text>
</comment>
<dbReference type="InterPro" id="IPR041698">
    <property type="entry name" value="Methyltransf_25"/>
</dbReference>
<dbReference type="Pfam" id="PF13649">
    <property type="entry name" value="Methyltransf_25"/>
    <property type="match status" value="1"/>
</dbReference>
<evidence type="ECO:0000256" key="1">
    <source>
        <dbReference type="ARBA" id="ARBA00022603"/>
    </source>
</evidence>
<organism evidence="4 5">
    <name type="scientific">Luedemannella flava</name>
    <dbReference type="NCBI Taxonomy" id="349316"/>
    <lineage>
        <taxon>Bacteria</taxon>
        <taxon>Bacillati</taxon>
        <taxon>Actinomycetota</taxon>
        <taxon>Actinomycetes</taxon>
        <taxon>Micromonosporales</taxon>
        <taxon>Micromonosporaceae</taxon>
        <taxon>Luedemannella</taxon>
    </lineage>
</organism>
<accession>A0ABN2MK91</accession>
<dbReference type="SUPFAM" id="SSF53335">
    <property type="entry name" value="S-adenosyl-L-methionine-dependent methyltransferases"/>
    <property type="match status" value="1"/>
</dbReference>
<proteinExistence type="predicted"/>
<keyword evidence="1" id="KW-0489">Methyltransferase</keyword>
<protein>
    <recommendedName>
        <fullName evidence="3">Methyltransferase domain-containing protein</fullName>
    </recommendedName>
</protein>
<sequence length="268" mass="28982">MFADARGYAHHNEHQRRQSARLIGRLQLTAGQSVLDVGCGDGRITAGLAARFPGVRVHGIDISPEMITHARATVGGSFEVADLLEYQPGQRFDVVFSNSAMHWMVPPERAYRRVFAALVDGGTMAVQQGAAGCYRQLWDCAEEVLRDLGLGGCLAGWAYPAHYPTAAELAELLTAVGFVAVSVGSARTWLARTPELFAAFSHAGLLPYTRQVPAERRAEFRAAFISRAGRSTDPVFEHRLYALARRPDTSAARPAALRDPPQTGAAPA</sequence>
<evidence type="ECO:0000313" key="5">
    <source>
        <dbReference type="Proteomes" id="UP001500218"/>
    </source>
</evidence>
<dbReference type="RefSeq" id="WP_344138845.1">
    <property type="nucleotide sequence ID" value="NZ_BAAALT010000261.1"/>
</dbReference>
<evidence type="ECO:0000256" key="2">
    <source>
        <dbReference type="ARBA" id="ARBA00022679"/>
    </source>
</evidence>
<dbReference type="PANTHER" id="PTHR43861:SF1">
    <property type="entry name" value="TRANS-ACONITATE 2-METHYLTRANSFERASE"/>
    <property type="match status" value="1"/>
</dbReference>
<evidence type="ECO:0000259" key="3">
    <source>
        <dbReference type="Pfam" id="PF13649"/>
    </source>
</evidence>
<keyword evidence="2" id="KW-0808">Transferase</keyword>
<dbReference type="EMBL" id="BAAALT010000261">
    <property type="protein sequence ID" value="GAA1830255.1"/>
    <property type="molecule type" value="Genomic_DNA"/>
</dbReference>
<dbReference type="Gene3D" id="3.40.50.150">
    <property type="entry name" value="Vaccinia Virus protein VP39"/>
    <property type="match status" value="1"/>
</dbReference>
<feature type="domain" description="Methyltransferase" evidence="3">
    <location>
        <begin position="34"/>
        <end position="122"/>
    </location>
</feature>
<keyword evidence="5" id="KW-1185">Reference proteome</keyword>
<dbReference type="PANTHER" id="PTHR43861">
    <property type="entry name" value="TRANS-ACONITATE 2-METHYLTRANSFERASE-RELATED"/>
    <property type="match status" value="1"/>
</dbReference>
<dbReference type="InterPro" id="IPR029063">
    <property type="entry name" value="SAM-dependent_MTases_sf"/>
</dbReference>
<reference evidence="4 5" key="1">
    <citation type="journal article" date="2019" name="Int. J. Syst. Evol. Microbiol.">
        <title>The Global Catalogue of Microorganisms (GCM) 10K type strain sequencing project: providing services to taxonomists for standard genome sequencing and annotation.</title>
        <authorList>
            <consortium name="The Broad Institute Genomics Platform"/>
            <consortium name="The Broad Institute Genome Sequencing Center for Infectious Disease"/>
            <person name="Wu L."/>
            <person name="Ma J."/>
        </authorList>
    </citation>
    <scope>NUCLEOTIDE SEQUENCE [LARGE SCALE GENOMIC DNA]</scope>
    <source>
        <strain evidence="4 5">JCM 13250</strain>
    </source>
</reference>
<dbReference type="CDD" id="cd02440">
    <property type="entry name" value="AdoMet_MTases"/>
    <property type="match status" value="1"/>
</dbReference>
<name>A0ABN2MK91_9ACTN</name>
<evidence type="ECO:0000313" key="4">
    <source>
        <dbReference type="EMBL" id="GAA1830255.1"/>
    </source>
</evidence>